<dbReference type="Pfam" id="PF00041">
    <property type="entry name" value="fn3"/>
    <property type="match status" value="2"/>
</dbReference>
<dbReference type="Gene3D" id="2.60.120.200">
    <property type="match status" value="4"/>
</dbReference>
<dbReference type="Gene3D" id="2.60.40.10">
    <property type="entry name" value="Immunoglobulins"/>
    <property type="match status" value="4"/>
</dbReference>
<evidence type="ECO:0000256" key="1">
    <source>
        <dbReference type="ARBA" id="ARBA00022737"/>
    </source>
</evidence>
<feature type="non-terminal residue" evidence="4">
    <location>
        <position position="1718"/>
    </location>
</feature>
<dbReference type="PANTHER" id="PTHR46708:SF2">
    <property type="entry name" value="FIBRONECTIN TYPE-III DOMAIN-CONTAINING PROTEIN"/>
    <property type="match status" value="1"/>
</dbReference>
<dbReference type="SUPFAM" id="SSF49265">
    <property type="entry name" value="Fibronectin type III"/>
    <property type="match status" value="3"/>
</dbReference>
<name>A0A1I3V676_9FLAO</name>
<organism evidence="4 5">
    <name type="scientific">Myroides guanonis</name>
    <dbReference type="NCBI Taxonomy" id="1150112"/>
    <lineage>
        <taxon>Bacteria</taxon>
        <taxon>Pseudomonadati</taxon>
        <taxon>Bacteroidota</taxon>
        <taxon>Flavobacteriia</taxon>
        <taxon>Flavobacteriales</taxon>
        <taxon>Flavobacteriaceae</taxon>
        <taxon>Myroides</taxon>
    </lineage>
</organism>
<dbReference type="EMBL" id="FORU01000024">
    <property type="protein sequence ID" value="SFJ89697.1"/>
    <property type="molecule type" value="Genomic_DNA"/>
</dbReference>
<keyword evidence="1" id="KW-0677">Repeat</keyword>
<proteinExistence type="predicted"/>
<dbReference type="Proteomes" id="UP000243887">
    <property type="component" value="Unassembled WGS sequence"/>
</dbReference>
<dbReference type="InterPro" id="IPR013783">
    <property type="entry name" value="Ig-like_fold"/>
</dbReference>
<dbReference type="STRING" id="1150112.SAMN04487893_1241"/>
<feature type="domain" description="Fibronectin type-III" evidence="3">
    <location>
        <begin position="839"/>
        <end position="937"/>
    </location>
</feature>
<dbReference type="InterPro" id="IPR050991">
    <property type="entry name" value="ECM_Regulatory_Proteins"/>
</dbReference>
<dbReference type="NCBIfam" id="NF038128">
    <property type="entry name" value="choice_anch_J"/>
    <property type="match status" value="4"/>
</dbReference>
<dbReference type="InterPro" id="IPR049804">
    <property type="entry name" value="Choice_anch_L"/>
</dbReference>
<protein>
    <submittedName>
        <fullName evidence="4">Cleaved Adhesin Domain</fullName>
    </submittedName>
</protein>
<dbReference type="RefSeq" id="WP_090681505.1">
    <property type="nucleotide sequence ID" value="NZ_FORU01000024.1"/>
</dbReference>
<dbReference type="SMART" id="SM00060">
    <property type="entry name" value="FN3"/>
    <property type="match status" value="5"/>
</dbReference>
<evidence type="ECO:0000256" key="2">
    <source>
        <dbReference type="SAM" id="MobiDB-lite"/>
    </source>
</evidence>
<dbReference type="Pfam" id="PF07675">
    <property type="entry name" value="Cleaved_Adhesin"/>
    <property type="match status" value="4"/>
</dbReference>
<dbReference type="CDD" id="cd00063">
    <property type="entry name" value="FN3"/>
    <property type="match status" value="4"/>
</dbReference>
<dbReference type="InterPro" id="IPR036116">
    <property type="entry name" value="FN3_sf"/>
</dbReference>
<sequence length="1718" mass="190130">MKLQKYIRSFWFVVLAVVIPNLALGDSKENAVWEQISYSPNLNLLPYYELNNYFEFAGLYANCTSASNVGSKNIKSDKATLYWDNVTSVSWEYVVQVSGGTLPTGSGISTSVNEVIVDKVFSGALLTANTDYEFYIRTNCGVDGFGNWEGPYDFTTLCLSFAPPFKEGFESASQSMECWTIWDIENDAEVNPWGTENIWYKSSDAYVGSGSMTFSGGWGATHDDWLISPSITLGVGNYAVTYYYKTDSYYDNEFEVLLSKDGMDISKFSTVLQAKSVQKVNNFKKKVIYITGITGDVHIAWRVLAEDGTEIVIDEVSVEKVDCLGPNDDVIMSDIQTNKAKASWNDDVNKEWEYFVQESGGGEPVGSGSVVKKNSTDITKTSGTGGTNLKPNTEYEFYVRSSCGPGMYSGWVGPIVFRTPCSNFPTPFWEGFNSTSETIDCWTIVDNNEDGDSWTWQDYDEYEGDGIMNFYGSDNDDWLISPTFTTDITKIYRLKYHIKADTYYNNEFEVLMSSKGLGLTDFTNVLSPKGIFKLGNYVEKKYFISGVSSVNVAWHVTSSSSSGINLDNVFFEEVIGCPEPLNLGVKDLKEKSGMLTWTDDFKATSWEYWVQAKGGKAPTGAGTVVTKKEATVSTDHAGKNLTPNTEYEFYVRTVCSDGSTSVWSGPFVFRTICDVVALPFWEGFNKNSPTIYCWNILDINGDGGDYDGKWMTIDYNQFEGSGGMKFSYGEYDFETDDWLISPNFDFDAKKIYRLKYHYKTDTYSEESNFEVLASNSGRAPSDFTKEIVADATYLLDNYKEHTVFITNFGGEVALAWHVTDVGYKDIYIDNVFVEEVLTCPEPLWLDVKDEGKNKATISWTDDFKATSWEYFVQEQGKGVPASNGTVTSKKENVVDKEQSGGVLKPNTDYEFYVRTVCGGGTYSVWAGPFTFTTTCDVYSTPFWDGFNSDTKTYRCWTILDENGDGDPEWGGDMWELSDWNMYEGDRGMYFSVWDDDLNDDWLVSPTISMDNSPYILKYHYKSSQWSPGEFEVLLSSGGVSTDKFTTVLIPEETYDNEQWEERVLFFNGVKGDVNIAWRVITDGETSFGLDNVHIKKIDNCPEPYYVKVTGETATTLSLEWQQTGGVTEWEVIVVNYNEDETATPIKKVNVTGTPSTTITGLDPGKSYRVYVRAKCGSGNTFSDWSTSAIGGTLVGANDECSGALNIPINSGKDCLLTVSGSLNGATKSSGVIAPTSCGDFGSPKSKDVWFEFTAISSTHTISVQNLISLKGNNPYLSFAIYDQPCSGMTATAFSCFGLGVDEFQVFKDLVPGQKYYVRVGAADDETDFYFDLCITSLSYLVTSPSGVDYTVEELVEDVLVLTNCDLVSNITYRTGTNFGGENGIGYFNKNNSDFGFEEGVILATNGVRFGMGPGGQDEGNDSETWLGDDDLKELLLQNGEVGENYNASVIEFDFVPIVDTLKFDFIFASNEYGVDFQCTYSDVFAFFLTDLTTDEVSNLAVIPGTNTQVSVTTIRDAKYQGTYTCGDSNKEYFDKYYGESGLPAQNNAINFGGRTVPMTAKSAVVPGRKYHIKLAIADHKDSSLSAAVFLNGGSFNLGNLDLGADLTVENGTALCSGEAKTIKTGLGTEGIEIKWYKDDVLIVGENAPDIEISESGTYKVVAKYVDINCEVTGEITAEIFPAISTVVKDPKSISICRNSLNSQQIDLSLAELDMFGSA</sequence>
<feature type="domain" description="Fibronectin type-III" evidence="3">
    <location>
        <begin position="579"/>
        <end position="674"/>
    </location>
</feature>
<dbReference type="PROSITE" id="PS50853">
    <property type="entry name" value="FN3"/>
    <property type="match status" value="4"/>
</dbReference>
<reference evidence="5" key="1">
    <citation type="submission" date="2016-10" db="EMBL/GenBank/DDBJ databases">
        <authorList>
            <person name="Varghese N."/>
            <person name="Submissions S."/>
        </authorList>
    </citation>
    <scope>NUCLEOTIDE SEQUENCE [LARGE SCALE GENOMIC DNA]</scope>
    <source>
        <strain evidence="5">DSM 26542</strain>
    </source>
</reference>
<feature type="compositionally biased region" description="Polar residues" evidence="2">
    <location>
        <begin position="372"/>
        <end position="385"/>
    </location>
</feature>
<gene>
    <name evidence="4" type="ORF">SAMN04487893_1241</name>
</gene>
<feature type="domain" description="Fibronectin type-III" evidence="3">
    <location>
        <begin position="1102"/>
        <end position="1195"/>
    </location>
</feature>
<evidence type="ECO:0000313" key="5">
    <source>
        <dbReference type="Proteomes" id="UP000243887"/>
    </source>
</evidence>
<accession>A0A1I3V676</accession>
<keyword evidence="5" id="KW-1185">Reference proteome</keyword>
<feature type="region of interest" description="Disordered" evidence="2">
    <location>
        <begin position="359"/>
        <end position="385"/>
    </location>
</feature>
<dbReference type="InterPro" id="IPR003961">
    <property type="entry name" value="FN3_dom"/>
</dbReference>
<dbReference type="PANTHER" id="PTHR46708">
    <property type="entry name" value="TENASCIN"/>
    <property type="match status" value="1"/>
</dbReference>
<dbReference type="NCBIfam" id="NF038133">
    <property type="entry name" value="choice_anch_L"/>
    <property type="match status" value="1"/>
</dbReference>
<evidence type="ECO:0000259" key="3">
    <source>
        <dbReference type="PROSITE" id="PS50853"/>
    </source>
</evidence>
<dbReference type="Pfam" id="PF23759">
    <property type="entry name" value="GBD_T9SS_assoc"/>
    <property type="match status" value="1"/>
</dbReference>
<feature type="domain" description="Fibronectin type-III" evidence="3">
    <location>
        <begin position="326"/>
        <end position="422"/>
    </location>
</feature>
<dbReference type="InterPro" id="IPR056600">
    <property type="entry name" value="GBD_T9SS_assoc"/>
</dbReference>
<evidence type="ECO:0000313" key="4">
    <source>
        <dbReference type="EMBL" id="SFJ89697.1"/>
    </source>
</evidence>
<dbReference type="InterPro" id="IPR011628">
    <property type="entry name" value="Cleaved_adhesin"/>
</dbReference>